<evidence type="ECO:0000259" key="9">
    <source>
        <dbReference type="Pfam" id="PF01915"/>
    </source>
</evidence>
<comment type="similarity">
    <text evidence="2">Belongs to the glycosyl hydrolase 3 family.</text>
</comment>
<keyword evidence="4 10" id="KW-0378">Hydrolase</keyword>
<evidence type="ECO:0000256" key="2">
    <source>
        <dbReference type="ARBA" id="ARBA00005336"/>
    </source>
</evidence>
<evidence type="ECO:0000256" key="3">
    <source>
        <dbReference type="ARBA" id="ARBA00012663"/>
    </source>
</evidence>
<evidence type="ECO:0000256" key="1">
    <source>
        <dbReference type="ARBA" id="ARBA00001231"/>
    </source>
</evidence>
<evidence type="ECO:0000256" key="4">
    <source>
        <dbReference type="ARBA" id="ARBA00022801"/>
    </source>
</evidence>
<organism evidence="10 11">
    <name type="scientific">Salinactinospora qingdaonensis</name>
    <dbReference type="NCBI Taxonomy" id="702744"/>
    <lineage>
        <taxon>Bacteria</taxon>
        <taxon>Bacillati</taxon>
        <taxon>Actinomycetota</taxon>
        <taxon>Actinomycetes</taxon>
        <taxon>Streptosporangiales</taxon>
        <taxon>Nocardiopsidaceae</taxon>
        <taxon>Salinactinospora</taxon>
    </lineage>
</organism>
<name>A0ABP7FGL4_9ACTN</name>
<evidence type="ECO:0000313" key="10">
    <source>
        <dbReference type="EMBL" id="GAA3739373.1"/>
    </source>
</evidence>
<dbReference type="Pfam" id="PF01915">
    <property type="entry name" value="Glyco_hydro_3_C"/>
    <property type="match status" value="1"/>
</dbReference>
<feature type="signal peptide" evidence="7">
    <location>
        <begin position="1"/>
        <end position="23"/>
    </location>
</feature>
<dbReference type="Proteomes" id="UP001500908">
    <property type="component" value="Unassembled WGS sequence"/>
</dbReference>
<dbReference type="PRINTS" id="PR00133">
    <property type="entry name" value="GLHYDRLASE3"/>
</dbReference>
<dbReference type="InterPro" id="IPR017853">
    <property type="entry name" value="GH"/>
</dbReference>
<proteinExistence type="inferred from homology"/>
<evidence type="ECO:0000259" key="8">
    <source>
        <dbReference type="Pfam" id="PF00933"/>
    </source>
</evidence>
<dbReference type="InterPro" id="IPR002772">
    <property type="entry name" value="Glyco_hydro_3_C"/>
</dbReference>
<dbReference type="SUPFAM" id="SSF51445">
    <property type="entry name" value="(Trans)glycosidases"/>
    <property type="match status" value="1"/>
</dbReference>
<dbReference type="InterPro" id="IPR036962">
    <property type="entry name" value="Glyco_hydro_3_N_sf"/>
</dbReference>
<feature type="region of interest" description="Disordered" evidence="6">
    <location>
        <begin position="20"/>
        <end position="43"/>
    </location>
</feature>
<dbReference type="SUPFAM" id="SSF52279">
    <property type="entry name" value="Beta-D-glucan exohydrolase, C-terminal domain"/>
    <property type="match status" value="1"/>
</dbReference>
<evidence type="ECO:0000313" key="11">
    <source>
        <dbReference type="Proteomes" id="UP001500908"/>
    </source>
</evidence>
<feature type="domain" description="Glycoside hydrolase family 3 C-terminal" evidence="9">
    <location>
        <begin position="451"/>
        <end position="545"/>
    </location>
</feature>
<accession>A0ABP7FGL4</accession>
<dbReference type="InterPro" id="IPR050226">
    <property type="entry name" value="NagZ_Beta-hexosaminidase"/>
</dbReference>
<dbReference type="Gene3D" id="3.20.20.300">
    <property type="entry name" value="Glycoside hydrolase, family 3, N-terminal domain"/>
    <property type="match status" value="1"/>
</dbReference>
<evidence type="ECO:0000256" key="7">
    <source>
        <dbReference type="SAM" id="SignalP"/>
    </source>
</evidence>
<dbReference type="EC" id="3.2.1.52" evidence="3"/>
<dbReference type="GO" id="GO:0016787">
    <property type="term" value="F:hydrolase activity"/>
    <property type="evidence" value="ECO:0007669"/>
    <property type="project" value="UniProtKB-KW"/>
</dbReference>
<evidence type="ECO:0000256" key="5">
    <source>
        <dbReference type="ARBA" id="ARBA00023295"/>
    </source>
</evidence>
<protein>
    <recommendedName>
        <fullName evidence="3">beta-N-acetylhexosaminidase</fullName>
        <ecNumber evidence="3">3.2.1.52</ecNumber>
    </recommendedName>
</protein>
<dbReference type="InterPro" id="IPR036881">
    <property type="entry name" value="Glyco_hydro_3_C_sf"/>
</dbReference>
<keyword evidence="7" id="KW-0732">Signal</keyword>
<comment type="catalytic activity">
    <reaction evidence="1">
        <text>Hydrolysis of terminal non-reducing N-acetyl-D-hexosamine residues in N-acetyl-beta-D-hexosaminides.</text>
        <dbReference type="EC" id="3.2.1.52"/>
    </reaction>
</comment>
<feature type="domain" description="Glycoside hydrolase family 3 N-terminal" evidence="8">
    <location>
        <begin position="59"/>
        <end position="376"/>
    </location>
</feature>
<gene>
    <name evidence="10" type="ORF">GCM10022402_18930</name>
</gene>
<dbReference type="PANTHER" id="PTHR30480:SF13">
    <property type="entry name" value="BETA-HEXOSAMINIDASE"/>
    <property type="match status" value="1"/>
</dbReference>
<dbReference type="InterPro" id="IPR001764">
    <property type="entry name" value="Glyco_hydro_3_N"/>
</dbReference>
<keyword evidence="11" id="KW-1185">Reference proteome</keyword>
<sequence>MFPRGLFAVIAAGTLLSSAACSSGEGTPPNPSPTTSPSSDSSSAAQAAAELLAEMSRAEKIGQLFVPMAQGTTAEANADLIADYHPGGLIYFPDSLVDTAQIADMSNGLQELAAAGGAGVPLLLGIDQEQGMVARLPVGAHFPDAMAVGATRDPDAAASLAATTAQELSALGITLDYAPVADVNVDPANPVIGIRSFGAEPELVADMVTAETEAFAENGVASAVKHFPGHGDTSVDSHTGLPEVDVSRQEWEEVHLPPFRRAVDAGADMIMTAHVVVPALDDSGEPATLSPEILDGVLRDELGYDGVVTTDALNMAGVRQRYDDGEIAVRAVLAGADQLLMPPDLPAAHAAVTTAVEEGRISLERLDASVRRILELKLRHGLDDAEPADPDRAAQTVGGAEHRAAAREVAEASVTLLRNSEEALPLEPGAAVSVQGSGKAAIGGELAKLGMEVVAAPAQADVAVVGTSNARGDAEQRALVRNAGREGVPVVVVAQGTPYDITDLPDIDAYVATYSAVEVSRRAAARVLAGEVSPTGRLPVSIPGTDLEFGDGQGYPG</sequence>
<dbReference type="EMBL" id="BAABDD010000007">
    <property type="protein sequence ID" value="GAA3739373.1"/>
    <property type="molecule type" value="Genomic_DNA"/>
</dbReference>
<dbReference type="RefSeq" id="WP_344969755.1">
    <property type="nucleotide sequence ID" value="NZ_BAABDD010000007.1"/>
</dbReference>
<dbReference type="Gene3D" id="3.40.50.1700">
    <property type="entry name" value="Glycoside hydrolase family 3 C-terminal domain"/>
    <property type="match status" value="1"/>
</dbReference>
<reference evidence="11" key="1">
    <citation type="journal article" date="2019" name="Int. J. Syst. Evol. Microbiol.">
        <title>The Global Catalogue of Microorganisms (GCM) 10K type strain sequencing project: providing services to taxonomists for standard genome sequencing and annotation.</title>
        <authorList>
            <consortium name="The Broad Institute Genomics Platform"/>
            <consortium name="The Broad Institute Genome Sequencing Center for Infectious Disease"/>
            <person name="Wu L."/>
            <person name="Ma J."/>
        </authorList>
    </citation>
    <scope>NUCLEOTIDE SEQUENCE [LARGE SCALE GENOMIC DNA]</scope>
    <source>
        <strain evidence="11">JCM 17137</strain>
    </source>
</reference>
<evidence type="ECO:0000256" key="6">
    <source>
        <dbReference type="SAM" id="MobiDB-lite"/>
    </source>
</evidence>
<dbReference type="PANTHER" id="PTHR30480">
    <property type="entry name" value="BETA-HEXOSAMINIDASE-RELATED"/>
    <property type="match status" value="1"/>
</dbReference>
<feature type="chain" id="PRO_5045793152" description="beta-N-acetylhexosaminidase" evidence="7">
    <location>
        <begin position="24"/>
        <end position="557"/>
    </location>
</feature>
<keyword evidence="5" id="KW-0326">Glycosidase</keyword>
<dbReference type="Pfam" id="PF00933">
    <property type="entry name" value="Glyco_hydro_3"/>
    <property type="match status" value="1"/>
</dbReference>
<dbReference type="PROSITE" id="PS51257">
    <property type="entry name" value="PROKAR_LIPOPROTEIN"/>
    <property type="match status" value="1"/>
</dbReference>
<comment type="caution">
    <text evidence="10">The sequence shown here is derived from an EMBL/GenBank/DDBJ whole genome shotgun (WGS) entry which is preliminary data.</text>
</comment>